<keyword evidence="7" id="KW-1185">Reference proteome</keyword>
<gene>
    <name evidence="6" type="ORF">GGR17_001467</name>
</gene>
<dbReference type="GO" id="GO:0050661">
    <property type="term" value="F:NADP binding"/>
    <property type="evidence" value="ECO:0007669"/>
    <property type="project" value="InterPro"/>
</dbReference>
<dbReference type="Gene3D" id="3.40.50.720">
    <property type="entry name" value="NAD(P)-binding Rossmann-like Domain"/>
    <property type="match status" value="1"/>
</dbReference>
<dbReference type="InterPro" id="IPR006115">
    <property type="entry name" value="6PGDH_NADP-bd"/>
</dbReference>
<dbReference type="RefSeq" id="WP_054540233.1">
    <property type="nucleotide sequence ID" value="NZ_JACIEQ010000001.1"/>
</dbReference>
<dbReference type="SUPFAM" id="SSF51735">
    <property type="entry name" value="NAD(P)-binding Rossmann-fold domains"/>
    <property type="match status" value="1"/>
</dbReference>
<dbReference type="AlphaFoldDB" id="A0A840CFW1"/>
<name>A0A840CFW1_9RHOB</name>
<dbReference type="InterPro" id="IPR008927">
    <property type="entry name" value="6-PGluconate_DH-like_C_sf"/>
</dbReference>
<dbReference type="InterPro" id="IPR036291">
    <property type="entry name" value="NAD(P)-bd_dom_sf"/>
</dbReference>
<sequence>MKNAGVIGLGMIGGGVAVCLARTGQLAAVYDIRPDAADALEGVPAVVASPAELAKVSDTILVAVVSAQQVIDVLSGPDGVLTHARPEMTIVVLATVSLTELERIRAVTDAAGVGLVDAGVTGGLKAKEGGLVSMVGGDAAVVERIMPVLNGFSQHVARMGDSGAGMTAKIARNVVVYGTYRAGQEAAALCRAAGVDIAVLTKVIDESAEGVGGPMMLANRADPMTDETEFRIRQGMKQLMLKDLQAAKDMAGDTGIELPLVDLNITDADTLVGTKKP</sequence>
<protein>
    <submittedName>
        <fullName evidence="6">3-hydroxyisobutyrate dehydrogenase</fullName>
        <ecNumber evidence="6">1.1.1.31</ecNumber>
    </submittedName>
</protein>
<dbReference type="EMBL" id="JACIEQ010000001">
    <property type="protein sequence ID" value="MBB4021676.1"/>
    <property type="molecule type" value="Genomic_DNA"/>
</dbReference>
<accession>A0A840CFW1</accession>
<feature type="domain" description="6-phosphogluconate dehydrogenase NADP-binding" evidence="4">
    <location>
        <begin position="5"/>
        <end position="158"/>
    </location>
</feature>
<evidence type="ECO:0000313" key="6">
    <source>
        <dbReference type="EMBL" id="MBB4021676.1"/>
    </source>
</evidence>
<proteinExistence type="predicted"/>
<comment type="caution">
    <text evidence="6">The sequence shown here is derived from an EMBL/GenBank/DDBJ whole genome shotgun (WGS) entry which is preliminary data.</text>
</comment>
<keyword evidence="1 6" id="KW-0560">Oxidoreductase</keyword>
<dbReference type="InterPro" id="IPR015815">
    <property type="entry name" value="HIBADH-related"/>
</dbReference>
<dbReference type="PIRSF" id="PIRSF000103">
    <property type="entry name" value="HIBADH"/>
    <property type="match status" value="1"/>
</dbReference>
<evidence type="ECO:0000313" key="7">
    <source>
        <dbReference type="Proteomes" id="UP000585681"/>
    </source>
</evidence>
<feature type="active site" evidence="3">
    <location>
        <position position="169"/>
    </location>
</feature>
<organism evidence="6 7">
    <name type="scientific">Actibacterium naphthalenivorans</name>
    <dbReference type="NCBI Taxonomy" id="1614693"/>
    <lineage>
        <taxon>Bacteria</taxon>
        <taxon>Pseudomonadati</taxon>
        <taxon>Pseudomonadota</taxon>
        <taxon>Alphaproteobacteria</taxon>
        <taxon>Rhodobacterales</taxon>
        <taxon>Roseobacteraceae</taxon>
        <taxon>Actibacterium</taxon>
    </lineage>
</organism>
<dbReference type="PANTHER" id="PTHR43060:SF15">
    <property type="entry name" value="3-HYDROXYISOBUTYRATE DEHYDROGENASE-LIKE 1, MITOCHONDRIAL-RELATED"/>
    <property type="match status" value="1"/>
</dbReference>
<evidence type="ECO:0000259" key="4">
    <source>
        <dbReference type="Pfam" id="PF03446"/>
    </source>
</evidence>
<dbReference type="Proteomes" id="UP000585681">
    <property type="component" value="Unassembled WGS sequence"/>
</dbReference>
<reference evidence="6" key="1">
    <citation type="submission" date="2020-08" db="EMBL/GenBank/DDBJ databases">
        <title>Genomic Encyclopedia of Type Strains, Phase IV (KMG-IV): sequencing the most valuable type-strain genomes for metagenomic binning, comparative biology and taxonomic classification.</title>
        <authorList>
            <person name="Goeker M."/>
        </authorList>
    </citation>
    <scope>NUCLEOTIDE SEQUENCE [LARGE SCALE GENOMIC DNA]</scope>
    <source>
        <strain evidence="6">DSM 105040</strain>
    </source>
</reference>
<evidence type="ECO:0000256" key="2">
    <source>
        <dbReference type="ARBA" id="ARBA00023027"/>
    </source>
</evidence>
<dbReference type="EC" id="1.1.1.31" evidence="6"/>
<dbReference type="Pfam" id="PF03446">
    <property type="entry name" value="NAD_binding_2"/>
    <property type="match status" value="1"/>
</dbReference>
<dbReference type="InterPro" id="IPR029154">
    <property type="entry name" value="HIBADH-like_NADP-bd"/>
</dbReference>
<dbReference type="GO" id="GO:0051287">
    <property type="term" value="F:NAD binding"/>
    <property type="evidence" value="ECO:0007669"/>
    <property type="project" value="InterPro"/>
</dbReference>
<dbReference type="SUPFAM" id="SSF48179">
    <property type="entry name" value="6-phosphogluconate dehydrogenase C-terminal domain-like"/>
    <property type="match status" value="1"/>
</dbReference>
<dbReference type="PANTHER" id="PTHR43060">
    <property type="entry name" value="3-HYDROXYISOBUTYRATE DEHYDROGENASE-LIKE 1, MITOCHONDRIAL-RELATED"/>
    <property type="match status" value="1"/>
</dbReference>
<dbReference type="Pfam" id="PF14833">
    <property type="entry name" value="NAD_binding_11"/>
    <property type="match status" value="1"/>
</dbReference>
<dbReference type="InterPro" id="IPR013328">
    <property type="entry name" value="6PGD_dom2"/>
</dbReference>
<feature type="domain" description="3-hydroxyisobutyrate dehydrogenase-like NAD-binding" evidence="5">
    <location>
        <begin position="163"/>
        <end position="263"/>
    </location>
</feature>
<keyword evidence="2" id="KW-0520">NAD</keyword>
<dbReference type="Gene3D" id="1.10.1040.10">
    <property type="entry name" value="N-(1-d-carboxylethyl)-l-norvaline Dehydrogenase, domain 2"/>
    <property type="match status" value="1"/>
</dbReference>
<dbReference type="GO" id="GO:0008442">
    <property type="term" value="F:3-hydroxyisobutyrate dehydrogenase activity"/>
    <property type="evidence" value="ECO:0007669"/>
    <property type="project" value="UniProtKB-EC"/>
</dbReference>
<evidence type="ECO:0000259" key="5">
    <source>
        <dbReference type="Pfam" id="PF14833"/>
    </source>
</evidence>
<evidence type="ECO:0000256" key="1">
    <source>
        <dbReference type="ARBA" id="ARBA00023002"/>
    </source>
</evidence>
<evidence type="ECO:0000256" key="3">
    <source>
        <dbReference type="PIRSR" id="PIRSR000103-1"/>
    </source>
</evidence>